<evidence type="ECO:0000313" key="3">
    <source>
        <dbReference type="Proteomes" id="UP000636800"/>
    </source>
</evidence>
<dbReference type="EMBL" id="JADCNL010000004">
    <property type="protein sequence ID" value="KAG0484295.1"/>
    <property type="molecule type" value="Genomic_DNA"/>
</dbReference>
<name>A0A835R2J5_VANPL</name>
<evidence type="ECO:0000256" key="1">
    <source>
        <dbReference type="SAM" id="MobiDB-lite"/>
    </source>
</evidence>
<dbReference type="Proteomes" id="UP000636800">
    <property type="component" value="Unassembled WGS sequence"/>
</dbReference>
<evidence type="ECO:0000313" key="2">
    <source>
        <dbReference type="EMBL" id="KAG0484295.1"/>
    </source>
</evidence>
<accession>A0A835R2J5</accession>
<sequence>MVVGHSVQLGLVGGFSGVAIAVEDDDEVIMVEDDEERTPAIENGKIRPRTGTSKLSGAQHLRGGDN</sequence>
<reference evidence="2 3" key="1">
    <citation type="journal article" date="2020" name="Nat. Food">
        <title>A phased Vanilla planifolia genome enables genetic improvement of flavour and production.</title>
        <authorList>
            <person name="Hasing T."/>
            <person name="Tang H."/>
            <person name="Brym M."/>
            <person name="Khazi F."/>
            <person name="Huang T."/>
            <person name="Chambers A.H."/>
        </authorList>
    </citation>
    <scope>NUCLEOTIDE SEQUENCE [LARGE SCALE GENOMIC DNA]</scope>
    <source>
        <tissue evidence="2">Leaf</tissue>
    </source>
</reference>
<keyword evidence="3" id="KW-1185">Reference proteome</keyword>
<protein>
    <submittedName>
        <fullName evidence="2">Uncharacterized protein</fullName>
    </submittedName>
</protein>
<feature type="region of interest" description="Disordered" evidence="1">
    <location>
        <begin position="36"/>
        <end position="66"/>
    </location>
</feature>
<gene>
    <name evidence="2" type="ORF">HPP92_008374</name>
</gene>
<proteinExistence type="predicted"/>
<dbReference type="AlphaFoldDB" id="A0A835R2J5"/>
<comment type="caution">
    <text evidence="2">The sequence shown here is derived from an EMBL/GenBank/DDBJ whole genome shotgun (WGS) entry which is preliminary data.</text>
</comment>
<organism evidence="2 3">
    <name type="scientific">Vanilla planifolia</name>
    <name type="common">Vanilla</name>
    <dbReference type="NCBI Taxonomy" id="51239"/>
    <lineage>
        <taxon>Eukaryota</taxon>
        <taxon>Viridiplantae</taxon>
        <taxon>Streptophyta</taxon>
        <taxon>Embryophyta</taxon>
        <taxon>Tracheophyta</taxon>
        <taxon>Spermatophyta</taxon>
        <taxon>Magnoliopsida</taxon>
        <taxon>Liliopsida</taxon>
        <taxon>Asparagales</taxon>
        <taxon>Orchidaceae</taxon>
        <taxon>Vanilloideae</taxon>
        <taxon>Vanilleae</taxon>
        <taxon>Vanilla</taxon>
    </lineage>
</organism>